<keyword evidence="6" id="KW-0808">Transferase</keyword>
<feature type="region of interest" description="Disordered" evidence="11">
    <location>
        <begin position="17"/>
        <end position="51"/>
    </location>
</feature>
<gene>
    <name evidence="13" type="ORF">HPP92_003408</name>
    <name evidence="12" type="ORF">HPP92_003789</name>
</gene>
<evidence type="ECO:0000256" key="7">
    <source>
        <dbReference type="ARBA" id="ARBA00022691"/>
    </source>
</evidence>
<reference evidence="14 15" key="1">
    <citation type="journal article" date="2020" name="Nat. Food">
        <title>A phased Vanilla planifolia genome enables genetic improvement of flavour and production.</title>
        <authorList>
            <person name="Hasing T."/>
            <person name="Tang H."/>
            <person name="Brym M."/>
            <person name="Khazi F."/>
            <person name="Huang T."/>
            <person name="Chambers A.H."/>
        </authorList>
    </citation>
    <scope>NUCLEOTIDE SEQUENCE [LARGE SCALE GENOMIC DNA]</scope>
    <source>
        <tissue evidence="12">Leaf</tissue>
    </source>
</reference>
<keyword evidence="9" id="KW-0694">RNA-binding</keyword>
<organism evidence="12 14">
    <name type="scientific">Vanilla planifolia</name>
    <name type="common">Vanilla</name>
    <dbReference type="NCBI Taxonomy" id="51239"/>
    <lineage>
        <taxon>Eukaryota</taxon>
        <taxon>Viridiplantae</taxon>
        <taxon>Streptophyta</taxon>
        <taxon>Embryophyta</taxon>
        <taxon>Tracheophyta</taxon>
        <taxon>Spermatophyta</taxon>
        <taxon>Magnoliopsida</taxon>
        <taxon>Liliopsida</taxon>
        <taxon>Asparagales</taxon>
        <taxon>Orchidaceae</taxon>
        <taxon>Vanilloideae</taxon>
        <taxon>Vanilleae</taxon>
        <taxon>Vanilla</taxon>
    </lineage>
</organism>
<sequence>MVRAYRLKFPKFKKRRVSEEAEENRYIRSDDTDVGDDAGEEESEGQDAVEEMPSIPVTQPVVASKKCGVFFILDKAPLEIGKVGKKHQLLNSDDHANFLKKQNKDPSDYRPDIVHQALLAILDSPLTKSGRLEGLFMRTTRQALIEVKPHVRIPRTFRRFCGLMVQLLEKQKITAVGKREKLLSLIKNPVTNHLPVNSRKIGLSYSSDKLVQMRDYVAAASDSDCLVFVVGAMAHGVIDKGFIDDFISISNYPLSAACCISRICNALEQKWMIL</sequence>
<dbReference type="GO" id="GO:0032040">
    <property type="term" value="C:small-subunit processome"/>
    <property type="evidence" value="ECO:0007669"/>
    <property type="project" value="TreeGrafter"/>
</dbReference>
<dbReference type="GO" id="GO:0019843">
    <property type="term" value="F:rRNA binding"/>
    <property type="evidence" value="ECO:0007669"/>
    <property type="project" value="UniProtKB-KW"/>
</dbReference>
<feature type="compositionally biased region" description="Basic and acidic residues" evidence="11">
    <location>
        <begin position="17"/>
        <end position="31"/>
    </location>
</feature>
<keyword evidence="7" id="KW-0949">S-adenosyl-L-methionine</keyword>
<dbReference type="Pfam" id="PF03587">
    <property type="entry name" value="EMG1"/>
    <property type="match status" value="1"/>
</dbReference>
<keyword evidence="4" id="KW-0698">rRNA processing</keyword>
<evidence type="ECO:0000256" key="5">
    <source>
        <dbReference type="ARBA" id="ARBA00022603"/>
    </source>
</evidence>
<comment type="subcellular location">
    <subcellularLocation>
        <location evidence="1">Nucleus</location>
        <location evidence="1">Nucleolus</location>
    </subcellularLocation>
</comment>
<keyword evidence="10" id="KW-0539">Nucleus</keyword>
<dbReference type="InterPro" id="IPR029028">
    <property type="entry name" value="Alpha/beta_knot_MTases"/>
</dbReference>
<accession>A0A835S863</accession>
<evidence type="ECO:0000313" key="12">
    <source>
        <dbReference type="EMBL" id="KAG0499098.1"/>
    </source>
</evidence>
<comment type="similarity">
    <text evidence="2">Belongs to the class IV-like SAM-binding methyltransferase superfamily. RNA methyltransferase NEP1 family.</text>
</comment>
<dbReference type="Proteomes" id="UP000639772">
    <property type="component" value="Chromosome 1"/>
</dbReference>
<evidence type="ECO:0000313" key="13">
    <source>
        <dbReference type="EMBL" id="KAG0503336.1"/>
    </source>
</evidence>
<dbReference type="FunFam" id="3.40.1280.10:FF:000003">
    <property type="entry name" value="Ribosomal RNA small subunit methyltransferase"/>
    <property type="match status" value="1"/>
</dbReference>
<evidence type="ECO:0000256" key="11">
    <source>
        <dbReference type="SAM" id="MobiDB-lite"/>
    </source>
</evidence>
<dbReference type="GO" id="GO:0070037">
    <property type="term" value="F:rRNA (pseudouridine) methyltransferase activity"/>
    <property type="evidence" value="ECO:0007669"/>
    <property type="project" value="InterPro"/>
</dbReference>
<evidence type="ECO:0008006" key="16">
    <source>
        <dbReference type="Google" id="ProtNLM"/>
    </source>
</evidence>
<evidence type="ECO:0000256" key="10">
    <source>
        <dbReference type="ARBA" id="ARBA00023242"/>
    </source>
</evidence>
<dbReference type="Gene3D" id="3.40.1280.10">
    <property type="match status" value="1"/>
</dbReference>
<dbReference type="GO" id="GO:0070475">
    <property type="term" value="P:rRNA base methylation"/>
    <property type="evidence" value="ECO:0007669"/>
    <property type="project" value="InterPro"/>
</dbReference>
<name>A0A835S863_VANPL</name>
<evidence type="ECO:0000256" key="4">
    <source>
        <dbReference type="ARBA" id="ARBA00022552"/>
    </source>
</evidence>
<dbReference type="Proteomes" id="UP000636800">
    <property type="component" value="Chromosome 1"/>
</dbReference>
<dbReference type="CDD" id="cd18088">
    <property type="entry name" value="Nep1-like"/>
    <property type="match status" value="1"/>
</dbReference>
<comment type="caution">
    <text evidence="12">The sequence shown here is derived from an EMBL/GenBank/DDBJ whole genome shotgun (WGS) entry which is preliminary data.</text>
</comment>
<keyword evidence="5" id="KW-0489">Methyltransferase</keyword>
<evidence type="ECO:0000256" key="3">
    <source>
        <dbReference type="ARBA" id="ARBA00022517"/>
    </source>
</evidence>
<evidence type="ECO:0000313" key="14">
    <source>
        <dbReference type="Proteomes" id="UP000636800"/>
    </source>
</evidence>
<keyword evidence="8" id="KW-0699">rRNA-binding</keyword>
<keyword evidence="3" id="KW-0690">Ribosome biogenesis</keyword>
<dbReference type="OrthoDB" id="269804at2759"/>
<evidence type="ECO:0000313" key="15">
    <source>
        <dbReference type="Proteomes" id="UP000639772"/>
    </source>
</evidence>
<feature type="compositionally biased region" description="Acidic residues" evidence="11">
    <location>
        <begin position="32"/>
        <end position="50"/>
    </location>
</feature>
<dbReference type="AlphaFoldDB" id="A0A835S863"/>
<proteinExistence type="inferred from homology"/>
<dbReference type="SUPFAM" id="SSF75217">
    <property type="entry name" value="alpha/beta knot"/>
    <property type="match status" value="1"/>
</dbReference>
<evidence type="ECO:0000256" key="9">
    <source>
        <dbReference type="ARBA" id="ARBA00022884"/>
    </source>
</evidence>
<evidence type="ECO:0000256" key="6">
    <source>
        <dbReference type="ARBA" id="ARBA00022679"/>
    </source>
</evidence>
<dbReference type="EMBL" id="JADCNM010000001">
    <property type="protein sequence ID" value="KAG0503336.1"/>
    <property type="molecule type" value="Genomic_DNA"/>
</dbReference>
<evidence type="ECO:0000256" key="1">
    <source>
        <dbReference type="ARBA" id="ARBA00004604"/>
    </source>
</evidence>
<evidence type="ECO:0000256" key="8">
    <source>
        <dbReference type="ARBA" id="ARBA00022730"/>
    </source>
</evidence>
<dbReference type="InterPro" id="IPR005304">
    <property type="entry name" value="Rbsml_bgen_MeTrfase_EMG1/NEP1"/>
</dbReference>
<dbReference type="PANTHER" id="PTHR12636:SF5">
    <property type="entry name" value="RIBOSOMAL RNA SMALL SUBUNIT METHYLTRANSFERASE NEP1"/>
    <property type="match status" value="1"/>
</dbReference>
<evidence type="ECO:0000256" key="2">
    <source>
        <dbReference type="ARBA" id="ARBA00008115"/>
    </source>
</evidence>
<protein>
    <recommendedName>
        <fullName evidence="16">Ribosomal RNA small subunit methyltransferase NEP1</fullName>
    </recommendedName>
</protein>
<dbReference type="InterPro" id="IPR029026">
    <property type="entry name" value="tRNA_m1G_MTases_N"/>
</dbReference>
<dbReference type="EMBL" id="JADCNL010000001">
    <property type="protein sequence ID" value="KAG0499098.1"/>
    <property type="molecule type" value="Genomic_DNA"/>
</dbReference>
<dbReference type="PANTHER" id="PTHR12636">
    <property type="entry name" value="NEP1/MRA1"/>
    <property type="match status" value="1"/>
</dbReference>
<keyword evidence="14" id="KW-1185">Reference proteome</keyword>